<dbReference type="EMBL" id="JAGIOO010000001">
    <property type="protein sequence ID" value="MBP2474728.1"/>
    <property type="molecule type" value="Genomic_DNA"/>
</dbReference>
<organism evidence="2 3">
    <name type="scientific">Crossiella equi</name>
    <dbReference type="NCBI Taxonomy" id="130796"/>
    <lineage>
        <taxon>Bacteria</taxon>
        <taxon>Bacillati</taxon>
        <taxon>Actinomycetota</taxon>
        <taxon>Actinomycetes</taxon>
        <taxon>Pseudonocardiales</taxon>
        <taxon>Pseudonocardiaceae</taxon>
        <taxon>Crossiella</taxon>
    </lineage>
</organism>
<gene>
    <name evidence="2" type="ORF">JOF53_003600</name>
</gene>
<protein>
    <submittedName>
        <fullName evidence="2">Uncharacterized protein</fullName>
    </submittedName>
</protein>
<feature type="transmembrane region" description="Helical" evidence="1">
    <location>
        <begin position="40"/>
        <end position="62"/>
    </location>
</feature>
<name>A0ABS5ADR4_9PSEU</name>
<keyword evidence="3" id="KW-1185">Reference proteome</keyword>
<feature type="transmembrane region" description="Helical" evidence="1">
    <location>
        <begin position="69"/>
        <end position="95"/>
    </location>
</feature>
<evidence type="ECO:0000313" key="3">
    <source>
        <dbReference type="Proteomes" id="UP001519363"/>
    </source>
</evidence>
<accession>A0ABS5ADR4</accession>
<reference evidence="2 3" key="1">
    <citation type="submission" date="2021-03" db="EMBL/GenBank/DDBJ databases">
        <title>Sequencing the genomes of 1000 actinobacteria strains.</title>
        <authorList>
            <person name="Klenk H.-P."/>
        </authorList>
    </citation>
    <scope>NUCLEOTIDE SEQUENCE [LARGE SCALE GENOMIC DNA]</scope>
    <source>
        <strain evidence="2 3">DSM 44580</strain>
    </source>
</reference>
<dbReference type="RefSeq" id="WP_086788971.1">
    <property type="nucleotide sequence ID" value="NZ_JAGIOO010000001.1"/>
</dbReference>
<keyword evidence="1" id="KW-0812">Transmembrane</keyword>
<evidence type="ECO:0000256" key="1">
    <source>
        <dbReference type="SAM" id="Phobius"/>
    </source>
</evidence>
<sequence>MTATQAAVGLAVLLALTLVWRAGARRAKASATAARPRGRLVSLAGRVVTNAALIVIAQWAVITYGQNRWLLLAALAGPALLASYTLTSALTVTAIEVPRNRGGHR</sequence>
<keyword evidence="1" id="KW-0472">Membrane</keyword>
<evidence type="ECO:0000313" key="2">
    <source>
        <dbReference type="EMBL" id="MBP2474728.1"/>
    </source>
</evidence>
<proteinExistence type="predicted"/>
<keyword evidence="1" id="KW-1133">Transmembrane helix</keyword>
<dbReference type="Proteomes" id="UP001519363">
    <property type="component" value="Unassembled WGS sequence"/>
</dbReference>
<comment type="caution">
    <text evidence="2">The sequence shown here is derived from an EMBL/GenBank/DDBJ whole genome shotgun (WGS) entry which is preliminary data.</text>
</comment>